<dbReference type="AlphaFoldDB" id="A0A382C1D5"/>
<evidence type="ECO:0008006" key="2">
    <source>
        <dbReference type="Google" id="ProtNLM"/>
    </source>
</evidence>
<feature type="non-terminal residue" evidence="1">
    <location>
        <position position="139"/>
    </location>
</feature>
<organism evidence="1">
    <name type="scientific">marine metagenome</name>
    <dbReference type="NCBI Taxonomy" id="408172"/>
    <lineage>
        <taxon>unclassified sequences</taxon>
        <taxon>metagenomes</taxon>
        <taxon>ecological metagenomes</taxon>
    </lineage>
</organism>
<dbReference type="EMBL" id="UINC01032284">
    <property type="protein sequence ID" value="SVB19694.1"/>
    <property type="molecule type" value="Genomic_DNA"/>
</dbReference>
<evidence type="ECO:0000313" key="1">
    <source>
        <dbReference type="EMBL" id="SVB19694.1"/>
    </source>
</evidence>
<dbReference type="SUPFAM" id="SSF51197">
    <property type="entry name" value="Clavaminate synthase-like"/>
    <property type="match status" value="1"/>
</dbReference>
<gene>
    <name evidence="1" type="ORF">METZ01_LOCUS172548</name>
</gene>
<reference evidence="1" key="1">
    <citation type="submission" date="2018-05" db="EMBL/GenBank/DDBJ databases">
        <authorList>
            <person name="Lanie J.A."/>
            <person name="Ng W.-L."/>
            <person name="Kazmierczak K.M."/>
            <person name="Andrzejewski T.M."/>
            <person name="Davidsen T.M."/>
            <person name="Wayne K.J."/>
            <person name="Tettelin H."/>
            <person name="Glass J.I."/>
            <person name="Rusch D."/>
            <person name="Podicherti R."/>
            <person name="Tsui H.-C.T."/>
            <person name="Winkler M.E."/>
        </authorList>
    </citation>
    <scope>NUCLEOTIDE SEQUENCE</scope>
</reference>
<sequence length="139" mass="15815">MEYQSTYRRAATERQFSLESGLSTPRTQNYSEYLSKRPKLLSDQEIQHFLTCGYLSLQPTLPPEFHAKLFQRINDLIGEGREEQNPGNNFLPVVPEMGMVFKDPVIAGALLSLLGPDYMMHPHRFVHDNPPGSGGQAWH</sequence>
<dbReference type="Gene3D" id="2.60.120.620">
    <property type="entry name" value="q2cbj1_9rhob like domain"/>
    <property type="match status" value="1"/>
</dbReference>
<name>A0A382C1D5_9ZZZZ</name>
<accession>A0A382C1D5</accession>
<proteinExistence type="predicted"/>
<protein>
    <recommendedName>
        <fullName evidence="2">Phytanoyl-CoA dioxygenase</fullName>
    </recommendedName>
</protein>